<evidence type="ECO:0000256" key="1">
    <source>
        <dbReference type="ARBA" id="ARBA00004496"/>
    </source>
</evidence>
<evidence type="ECO:0000313" key="5">
    <source>
        <dbReference type="Proteomes" id="UP000187455"/>
    </source>
</evidence>
<protein>
    <submittedName>
        <fullName evidence="4">Tubulin-folding cofactor B</fullName>
    </submittedName>
</protein>
<dbReference type="PANTHER" id="PTHR18916">
    <property type="entry name" value="DYNACTIN 1-RELATED MICROTUBULE-BINDING"/>
    <property type="match status" value="1"/>
</dbReference>
<evidence type="ECO:0000259" key="3">
    <source>
        <dbReference type="PROSITE" id="PS50245"/>
    </source>
</evidence>
<keyword evidence="2" id="KW-0963">Cytoplasm</keyword>
<sequence>MAISLYRGDSQISSLDGADGKMLGYFGIQDYDVLQVDGNKANFQRIVDFDDLNKVEKYEMPEDEYEKRKDTVLDFKKQHHIGRFGDLKHAPLPSEESIQDIQKKIILNSRCQVKISDSGLLRRGSVRFLGNTEFASGLWVGIEYDEPLGKNNGSIDGVFYFKCPENYGSFVRPQFVECGDFPEELEISDLDEEL</sequence>
<dbReference type="InterPro" id="IPR036859">
    <property type="entry name" value="CAP-Gly_dom_sf"/>
</dbReference>
<comment type="caution">
    <text evidence="4">The sequence shown here is derived from an EMBL/GenBank/DDBJ whole genome shotgun (WGS) entry which is preliminary data.</text>
</comment>
<dbReference type="Gene3D" id="2.30.30.190">
    <property type="entry name" value="CAP Gly-rich-like domain"/>
    <property type="match status" value="1"/>
</dbReference>
<dbReference type="GO" id="GO:0051010">
    <property type="term" value="F:microtubule plus-end binding"/>
    <property type="evidence" value="ECO:0007669"/>
    <property type="project" value="TreeGrafter"/>
</dbReference>
<feature type="domain" description="CAP-Gly" evidence="3">
    <location>
        <begin position="130"/>
        <end position="172"/>
    </location>
</feature>
<dbReference type="Proteomes" id="UP000187455">
    <property type="component" value="Unassembled WGS sequence"/>
</dbReference>
<dbReference type="GO" id="GO:0035371">
    <property type="term" value="C:microtubule plus-end"/>
    <property type="evidence" value="ECO:0007669"/>
    <property type="project" value="TreeGrafter"/>
</dbReference>
<evidence type="ECO:0000313" key="4">
    <source>
        <dbReference type="EMBL" id="OLY82264.1"/>
    </source>
</evidence>
<dbReference type="Pfam" id="PF01302">
    <property type="entry name" value="CAP_GLY"/>
    <property type="match status" value="1"/>
</dbReference>
<evidence type="ECO:0000256" key="2">
    <source>
        <dbReference type="ARBA" id="ARBA00022490"/>
    </source>
</evidence>
<organism evidence="4 5">
    <name type="scientific">Smittium mucronatum</name>
    <dbReference type="NCBI Taxonomy" id="133383"/>
    <lineage>
        <taxon>Eukaryota</taxon>
        <taxon>Fungi</taxon>
        <taxon>Fungi incertae sedis</taxon>
        <taxon>Zoopagomycota</taxon>
        <taxon>Kickxellomycotina</taxon>
        <taxon>Harpellomycetes</taxon>
        <taxon>Harpellales</taxon>
        <taxon>Legeriomycetaceae</taxon>
        <taxon>Smittium</taxon>
    </lineage>
</organism>
<dbReference type="PROSITE" id="PS00845">
    <property type="entry name" value="CAP_GLY_1"/>
    <property type="match status" value="1"/>
</dbReference>
<dbReference type="InterPro" id="IPR000938">
    <property type="entry name" value="CAP-Gly_domain"/>
</dbReference>
<dbReference type="PANTHER" id="PTHR18916:SF85">
    <property type="entry name" value="TUBULIN-FOLDING COFACTOR B"/>
    <property type="match status" value="1"/>
</dbReference>
<keyword evidence="5" id="KW-1185">Reference proteome</keyword>
<dbReference type="SUPFAM" id="SSF74924">
    <property type="entry name" value="Cap-Gly domain"/>
    <property type="match status" value="1"/>
</dbReference>
<comment type="subcellular location">
    <subcellularLocation>
        <location evidence="1">Cytoplasm</location>
    </subcellularLocation>
</comment>
<dbReference type="OrthoDB" id="2130750at2759"/>
<proteinExistence type="predicted"/>
<name>A0A1R0GZD1_9FUNG</name>
<accession>A0A1R0GZD1</accession>
<dbReference type="GO" id="GO:0031122">
    <property type="term" value="P:cytoplasmic microtubule organization"/>
    <property type="evidence" value="ECO:0007669"/>
    <property type="project" value="TreeGrafter"/>
</dbReference>
<dbReference type="GO" id="GO:0005938">
    <property type="term" value="C:cell cortex"/>
    <property type="evidence" value="ECO:0007669"/>
    <property type="project" value="TreeGrafter"/>
</dbReference>
<dbReference type="PROSITE" id="PS50245">
    <property type="entry name" value="CAP_GLY_2"/>
    <property type="match status" value="1"/>
</dbReference>
<dbReference type="SMART" id="SM01052">
    <property type="entry name" value="CAP_GLY"/>
    <property type="match status" value="1"/>
</dbReference>
<reference evidence="4 5" key="1">
    <citation type="journal article" date="2016" name="Mol. Biol. Evol.">
        <title>Genome-Wide Survey of Gut Fungi (Harpellales) Reveals the First Horizontally Transferred Ubiquitin Gene from a Mosquito Host.</title>
        <authorList>
            <person name="Wang Y."/>
            <person name="White M.M."/>
            <person name="Kvist S."/>
            <person name="Moncalvo J.M."/>
        </authorList>
    </citation>
    <scope>NUCLEOTIDE SEQUENCE [LARGE SCALE GENOMIC DNA]</scope>
    <source>
        <strain evidence="4 5">ALG-7-W6</strain>
    </source>
</reference>
<dbReference type="AlphaFoldDB" id="A0A1R0GZD1"/>
<dbReference type="EMBL" id="LSSL01001724">
    <property type="protein sequence ID" value="OLY82264.1"/>
    <property type="molecule type" value="Genomic_DNA"/>
</dbReference>
<dbReference type="STRING" id="133383.A0A1R0GZD1"/>
<dbReference type="GO" id="GO:0005634">
    <property type="term" value="C:nucleus"/>
    <property type="evidence" value="ECO:0007669"/>
    <property type="project" value="TreeGrafter"/>
</dbReference>
<gene>
    <name evidence="4" type="ORF">AYI68_g3618</name>
</gene>